<keyword evidence="8 15" id="KW-0067">ATP-binding</keyword>
<comment type="caution">
    <text evidence="19">The sequence shown here is derived from an EMBL/GenBank/DDBJ whole genome shotgun (WGS) entry which is preliminary data.</text>
</comment>
<evidence type="ECO:0000256" key="4">
    <source>
        <dbReference type="ARBA" id="ARBA00022679"/>
    </source>
</evidence>
<dbReference type="Pfam" id="PF07714">
    <property type="entry name" value="PK_Tyr_Ser-Thr"/>
    <property type="match status" value="1"/>
</dbReference>
<evidence type="ECO:0000256" key="13">
    <source>
        <dbReference type="ARBA" id="ARBA00023180"/>
    </source>
</evidence>
<protein>
    <recommendedName>
        <fullName evidence="2">receptor protein-tyrosine kinase</fullName>
        <ecNumber evidence="2">2.7.10.1</ecNumber>
    </recommendedName>
</protein>
<dbReference type="Pfam" id="PF01030">
    <property type="entry name" value="Recep_L_domain"/>
    <property type="match status" value="1"/>
</dbReference>
<evidence type="ECO:0000256" key="15">
    <source>
        <dbReference type="PROSITE-ProRule" id="PRU10141"/>
    </source>
</evidence>
<evidence type="ECO:0000259" key="18">
    <source>
        <dbReference type="PROSITE" id="PS50011"/>
    </source>
</evidence>
<dbReference type="SUPFAM" id="SSF52058">
    <property type="entry name" value="L domain-like"/>
    <property type="match status" value="2"/>
</dbReference>
<keyword evidence="3" id="KW-0597">Phosphoprotein</keyword>
<dbReference type="InterPro" id="IPR000719">
    <property type="entry name" value="Prot_kinase_dom"/>
</dbReference>
<dbReference type="GO" id="GO:0038127">
    <property type="term" value="P:ERBB signaling pathway"/>
    <property type="evidence" value="ECO:0007669"/>
    <property type="project" value="UniProtKB-ARBA"/>
</dbReference>
<evidence type="ECO:0000256" key="12">
    <source>
        <dbReference type="ARBA" id="ARBA00023170"/>
    </source>
</evidence>
<dbReference type="FunFam" id="1.10.510.10:FF:000027">
    <property type="entry name" value="Receptor protein-tyrosine kinase"/>
    <property type="match status" value="1"/>
</dbReference>
<dbReference type="GO" id="GO:0043235">
    <property type="term" value="C:receptor complex"/>
    <property type="evidence" value="ECO:0007669"/>
    <property type="project" value="TreeGrafter"/>
</dbReference>
<accession>A0A8S1GSA6</accession>
<dbReference type="Gene3D" id="3.80.20.20">
    <property type="entry name" value="Receptor L-domain"/>
    <property type="match status" value="2"/>
</dbReference>
<dbReference type="Pfam" id="PF00757">
    <property type="entry name" value="Furin-like"/>
    <property type="match status" value="1"/>
</dbReference>
<evidence type="ECO:0000256" key="1">
    <source>
        <dbReference type="ARBA" id="ARBA00004479"/>
    </source>
</evidence>
<keyword evidence="5 17" id="KW-0812">Transmembrane</keyword>
<dbReference type="InterPro" id="IPR017441">
    <property type="entry name" value="Protein_kinase_ATP_BS"/>
</dbReference>
<dbReference type="GO" id="GO:0008284">
    <property type="term" value="P:positive regulation of cell population proliferation"/>
    <property type="evidence" value="ECO:0007669"/>
    <property type="project" value="TreeGrafter"/>
</dbReference>
<keyword evidence="7" id="KW-0418">Kinase</keyword>
<evidence type="ECO:0000256" key="17">
    <source>
        <dbReference type="SAM" id="Phobius"/>
    </source>
</evidence>
<feature type="domain" description="Protein kinase" evidence="18">
    <location>
        <begin position="738"/>
        <end position="1007"/>
    </location>
</feature>
<evidence type="ECO:0000256" key="8">
    <source>
        <dbReference type="ARBA" id="ARBA00022840"/>
    </source>
</evidence>
<dbReference type="Gene3D" id="3.30.200.20">
    <property type="entry name" value="Phosphorylase Kinase, domain 1"/>
    <property type="match status" value="1"/>
</dbReference>
<evidence type="ECO:0000256" key="5">
    <source>
        <dbReference type="ARBA" id="ARBA00022692"/>
    </source>
</evidence>
<dbReference type="InterPro" id="IPR011009">
    <property type="entry name" value="Kinase-like_dom_sf"/>
</dbReference>
<keyword evidence="10 17" id="KW-0472">Membrane</keyword>
<feature type="compositionally biased region" description="Basic and acidic residues" evidence="16">
    <location>
        <begin position="1156"/>
        <end position="1165"/>
    </location>
</feature>
<dbReference type="CDD" id="cd00064">
    <property type="entry name" value="FU"/>
    <property type="match status" value="3"/>
</dbReference>
<dbReference type="Proteomes" id="UP000835052">
    <property type="component" value="Unassembled WGS sequence"/>
</dbReference>
<dbReference type="PANTHER" id="PTHR24416">
    <property type="entry name" value="TYROSINE-PROTEIN KINASE RECEPTOR"/>
    <property type="match status" value="1"/>
</dbReference>
<keyword evidence="4" id="KW-0808">Transferase</keyword>
<dbReference type="GO" id="GO:0043066">
    <property type="term" value="P:negative regulation of apoptotic process"/>
    <property type="evidence" value="ECO:0007669"/>
    <property type="project" value="TreeGrafter"/>
</dbReference>
<dbReference type="PROSITE" id="PS00109">
    <property type="entry name" value="PROTEIN_KINASE_TYR"/>
    <property type="match status" value="1"/>
</dbReference>
<dbReference type="GO" id="GO:0009925">
    <property type="term" value="C:basal plasma membrane"/>
    <property type="evidence" value="ECO:0007669"/>
    <property type="project" value="TreeGrafter"/>
</dbReference>
<dbReference type="EC" id="2.7.10.1" evidence="2"/>
<gene>
    <name evidence="19" type="ORF">CAUJ_LOCUS2335</name>
</gene>
<keyword evidence="13" id="KW-0325">Glycoprotein</keyword>
<dbReference type="InterPro" id="IPR008266">
    <property type="entry name" value="Tyr_kinase_AS"/>
</dbReference>
<dbReference type="SUPFAM" id="SSF56112">
    <property type="entry name" value="Protein kinase-like (PK-like)"/>
    <property type="match status" value="1"/>
</dbReference>
<dbReference type="EMBL" id="CAJGYM010000004">
    <property type="protein sequence ID" value="CAD6186416.1"/>
    <property type="molecule type" value="Genomic_DNA"/>
</dbReference>
<dbReference type="PANTHER" id="PTHR24416:SF566">
    <property type="entry name" value="EPIDERMAL GROWTH FACTOR RECEPTOR"/>
    <property type="match status" value="1"/>
</dbReference>
<evidence type="ECO:0000256" key="6">
    <source>
        <dbReference type="ARBA" id="ARBA00022741"/>
    </source>
</evidence>
<dbReference type="InterPro" id="IPR009030">
    <property type="entry name" value="Growth_fac_rcpt_cys_sf"/>
</dbReference>
<evidence type="ECO:0000256" key="11">
    <source>
        <dbReference type="ARBA" id="ARBA00023137"/>
    </source>
</evidence>
<keyword evidence="9 17" id="KW-1133">Transmembrane helix</keyword>
<dbReference type="PRINTS" id="PR00109">
    <property type="entry name" value="TYRKINASE"/>
</dbReference>
<dbReference type="InterPro" id="IPR001245">
    <property type="entry name" value="Ser-Thr/Tyr_kinase_cat_dom"/>
</dbReference>
<dbReference type="Pfam" id="PF14843">
    <property type="entry name" value="GF_recep_IV"/>
    <property type="match status" value="1"/>
</dbReference>
<evidence type="ECO:0000313" key="20">
    <source>
        <dbReference type="Proteomes" id="UP000835052"/>
    </source>
</evidence>
<dbReference type="SMART" id="SM00219">
    <property type="entry name" value="TyrKc"/>
    <property type="match status" value="1"/>
</dbReference>
<dbReference type="InterPro" id="IPR032778">
    <property type="entry name" value="GF_recep_IV"/>
</dbReference>
<dbReference type="GO" id="GO:0004714">
    <property type="term" value="F:transmembrane receptor protein tyrosine kinase activity"/>
    <property type="evidence" value="ECO:0007669"/>
    <property type="project" value="UniProtKB-EC"/>
</dbReference>
<keyword evidence="11" id="KW-0829">Tyrosine-protein kinase</keyword>
<dbReference type="InterPro" id="IPR000494">
    <property type="entry name" value="Rcpt_L-dom"/>
</dbReference>
<keyword evidence="20" id="KW-1185">Reference proteome</keyword>
<dbReference type="GO" id="GO:0022008">
    <property type="term" value="P:neurogenesis"/>
    <property type="evidence" value="ECO:0007669"/>
    <property type="project" value="TreeGrafter"/>
</dbReference>
<feature type="transmembrane region" description="Helical" evidence="17">
    <location>
        <begin position="670"/>
        <end position="691"/>
    </location>
</feature>
<evidence type="ECO:0000256" key="7">
    <source>
        <dbReference type="ARBA" id="ARBA00022777"/>
    </source>
</evidence>
<dbReference type="SUPFAM" id="SSF57184">
    <property type="entry name" value="Growth factor receptor domain"/>
    <property type="match status" value="3"/>
</dbReference>
<reference evidence="19" key="1">
    <citation type="submission" date="2020-10" db="EMBL/GenBank/DDBJ databases">
        <authorList>
            <person name="Kikuchi T."/>
        </authorList>
    </citation>
    <scope>NUCLEOTIDE SEQUENCE</scope>
    <source>
        <strain evidence="19">NKZ352</strain>
    </source>
</reference>
<dbReference type="Gene3D" id="2.10.220.10">
    <property type="entry name" value="Hormone Receptor, Insulin-like Growth Factor Receptor 1, Chain A, domain 2"/>
    <property type="match status" value="4"/>
</dbReference>
<dbReference type="SMART" id="SM00261">
    <property type="entry name" value="FU"/>
    <property type="match status" value="6"/>
</dbReference>
<dbReference type="Gene3D" id="1.10.510.10">
    <property type="entry name" value="Transferase(Phosphotransferase) domain 1"/>
    <property type="match status" value="1"/>
</dbReference>
<proteinExistence type="predicted"/>
<sequence length="1177" mass="132790">MKDLRVIRNGDVTLQDNPKLCYLADRVNWNELLFDNKTQKIEKKNSHQHCYEKGVSLANCHKNCEAAKVDGKTHCWDGGEEDCQKMYRSVCEWPCTQCYRNTTQQTYECCHASCVGGCTAPGPEHCIACENFSMDGKCVDSCPPIKVFDSKKGKLMYNPNGRFQNGKHCVERCPDELLIEDDVCVRHCSDRHYHDPKKDTRKCERCGLRCPKVCTVETPLNASMLKNLDGCEHIDGHLTFDKDPPPYTYEDLKVLKSVTSVSEYVLIVNQPFYDLKFLSNLTTIEGRKLNTERWALAIYRCDNLGSLDFTSLEIIKAGDVFVRENRRLCFVDSIDWGMLMRSNHTSIRGNRDQDFCESEGLECDENCNESGCWGPGPEACLECQAWRALGKCVPECPSVGFMRNQSSMECQQCAEQCSTCNGPTATDCLACRHFSLYNNESKRLECLKTCPASHYHLDSTCLPCNDACYHYGCTGPGVHIGEGGCNKCKFALVDGAESSQNSLKVARCLVGKSMTTVCQDNELYDHYTSTAEVEGVVETHCAKCDDECRNCTSAGRSTIKNGCVCRTYSYRVASDEFCIGKCPPKTYLERERNETLYGVCGRCHPLCDLNDGCNDSTPTGCFRCREHYVLDPQTNVQTCVEECPPDLPYTDNRRCLDHDAQANRSRVKTIIVGTVLSAFVLMVLVIMFFYCQSRKIARKLKIVEMDNYSDMPELSRIDPNIRPNMSRISLIPASELQIKENCKLGSGAFGTVYAGMYIPKKNLKLPVAIKIFKQSGKVTAQQSDEMMEEATNMFRLKHEHLLRILGFCMHEDGLKIVTIYRPLGDLQNFLKQQKASLGAREQMLYCYQISSAMKYLFEQRVVHRDLAARNVLVKKTNHVEITDFGLSKILKYDSDSVTVKSGKVAIKWLAIEIFADHCYTHASDVWAFAVTCWEIITFGQSPYQGMSADAIHGFLKDGNRLAQPPNCSPDLYQELLRCWMSNPDSRPTFPTLYSRFKEFCKVPQLFIENANESALVDLTAEENYQNERLREMFDGSDFADPLTYFESDPSAPNSPTSAATFALPRAVQRGPSATSQRYQAVPFANSDARNGEVAMDEGNYLVPNTKCREQQATLYTPVVVNQHGSTELVNSNEYYNEPKPDAGYYNDVGTSSAQETTKKKPSLEEIKEEEIEKETCV</sequence>
<organism evidence="19 20">
    <name type="scientific">Caenorhabditis auriculariae</name>
    <dbReference type="NCBI Taxonomy" id="2777116"/>
    <lineage>
        <taxon>Eukaryota</taxon>
        <taxon>Metazoa</taxon>
        <taxon>Ecdysozoa</taxon>
        <taxon>Nematoda</taxon>
        <taxon>Chromadorea</taxon>
        <taxon>Rhabditida</taxon>
        <taxon>Rhabditina</taxon>
        <taxon>Rhabditomorpha</taxon>
        <taxon>Rhabditoidea</taxon>
        <taxon>Rhabditidae</taxon>
        <taxon>Peloderinae</taxon>
        <taxon>Caenorhabditis</taxon>
    </lineage>
</organism>
<dbReference type="InterPro" id="IPR006212">
    <property type="entry name" value="Furin_repeat"/>
</dbReference>
<comment type="subcellular location">
    <subcellularLocation>
        <location evidence="1">Membrane</location>
        <topology evidence="1">Single-pass type I membrane protein</topology>
    </subcellularLocation>
</comment>
<dbReference type="InterPro" id="IPR050122">
    <property type="entry name" value="RTK"/>
</dbReference>
<dbReference type="OrthoDB" id="6219513at2759"/>
<evidence type="ECO:0000256" key="2">
    <source>
        <dbReference type="ARBA" id="ARBA00011902"/>
    </source>
</evidence>
<evidence type="ECO:0000256" key="3">
    <source>
        <dbReference type="ARBA" id="ARBA00022553"/>
    </source>
</evidence>
<dbReference type="GO" id="GO:0005524">
    <property type="term" value="F:ATP binding"/>
    <property type="evidence" value="ECO:0007669"/>
    <property type="project" value="UniProtKB-UniRule"/>
</dbReference>
<keyword evidence="12" id="KW-0675">Receptor</keyword>
<dbReference type="AlphaFoldDB" id="A0A8S1GSA6"/>
<comment type="catalytic activity">
    <reaction evidence="14">
        <text>L-tyrosyl-[protein] + ATP = O-phospho-L-tyrosyl-[protein] + ADP + H(+)</text>
        <dbReference type="Rhea" id="RHEA:10596"/>
        <dbReference type="Rhea" id="RHEA-COMP:10136"/>
        <dbReference type="Rhea" id="RHEA-COMP:20101"/>
        <dbReference type="ChEBI" id="CHEBI:15378"/>
        <dbReference type="ChEBI" id="CHEBI:30616"/>
        <dbReference type="ChEBI" id="CHEBI:46858"/>
        <dbReference type="ChEBI" id="CHEBI:61978"/>
        <dbReference type="ChEBI" id="CHEBI:456216"/>
        <dbReference type="EC" id="2.7.10.1"/>
    </reaction>
</comment>
<evidence type="ECO:0000256" key="10">
    <source>
        <dbReference type="ARBA" id="ARBA00023136"/>
    </source>
</evidence>
<evidence type="ECO:0000256" key="14">
    <source>
        <dbReference type="ARBA" id="ARBA00051243"/>
    </source>
</evidence>
<keyword evidence="6 15" id="KW-0547">Nucleotide-binding</keyword>
<evidence type="ECO:0000313" key="19">
    <source>
        <dbReference type="EMBL" id="CAD6186416.1"/>
    </source>
</evidence>
<name>A0A8S1GSA6_9PELO</name>
<dbReference type="PROSITE" id="PS00107">
    <property type="entry name" value="PROTEIN_KINASE_ATP"/>
    <property type="match status" value="1"/>
</dbReference>
<dbReference type="InterPro" id="IPR006211">
    <property type="entry name" value="Furin-like_Cys-rich_dom"/>
</dbReference>
<feature type="region of interest" description="Disordered" evidence="16">
    <location>
        <begin position="1135"/>
        <end position="1177"/>
    </location>
</feature>
<evidence type="ECO:0000256" key="16">
    <source>
        <dbReference type="SAM" id="MobiDB-lite"/>
    </source>
</evidence>
<dbReference type="InterPro" id="IPR036941">
    <property type="entry name" value="Rcpt_L-dom_sf"/>
</dbReference>
<dbReference type="PROSITE" id="PS50011">
    <property type="entry name" value="PROTEIN_KINASE_DOM"/>
    <property type="match status" value="1"/>
</dbReference>
<dbReference type="InterPro" id="IPR020635">
    <property type="entry name" value="Tyr_kinase_cat_dom"/>
</dbReference>
<feature type="binding site" evidence="15">
    <location>
        <position position="770"/>
    </location>
    <ligand>
        <name>ATP</name>
        <dbReference type="ChEBI" id="CHEBI:30616"/>
    </ligand>
</feature>
<feature type="compositionally biased region" description="Acidic residues" evidence="16">
    <location>
        <begin position="1166"/>
        <end position="1177"/>
    </location>
</feature>
<evidence type="ECO:0000256" key="9">
    <source>
        <dbReference type="ARBA" id="ARBA00022989"/>
    </source>
</evidence>